<evidence type="ECO:0008006" key="3">
    <source>
        <dbReference type="Google" id="ProtNLM"/>
    </source>
</evidence>
<sequence>MVHNVLAELPGLLAVAVVDVASGASLAAHSNVPTIDPNTAATFNAEVVKHKQKAMAALQLSDETIEDILITLSSQLHLLKLTENGDRFIYLVVNSHDTNLGIAREVLRAQAQQLETHSGLAA</sequence>
<dbReference type="OrthoDB" id="882469at2"/>
<accession>A0A4Z0MRM1</accession>
<keyword evidence="2" id="KW-1185">Reference proteome</keyword>
<dbReference type="Proteomes" id="UP000298284">
    <property type="component" value="Unassembled WGS sequence"/>
</dbReference>
<evidence type="ECO:0000313" key="1">
    <source>
        <dbReference type="EMBL" id="TGD81926.1"/>
    </source>
</evidence>
<comment type="caution">
    <text evidence="1">The sequence shown here is derived from an EMBL/GenBank/DDBJ whole genome shotgun (WGS) entry which is preliminary data.</text>
</comment>
<reference evidence="1 2" key="1">
    <citation type="submission" date="2019-04" db="EMBL/GenBank/DDBJ databases">
        <authorList>
            <person name="Feng G."/>
            <person name="Zhang J."/>
            <person name="Zhu H."/>
        </authorList>
    </citation>
    <scope>NUCLEOTIDE SEQUENCE [LARGE SCALE GENOMIC DNA]</scope>
    <source>
        <strain evidence="1 2">JCM 19491</strain>
    </source>
</reference>
<dbReference type="AlphaFoldDB" id="A0A4Z0MRM1"/>
<gene>
    <name evidence="1" type="ORF">EU557_08915</name>
</gene>
<dbReference type="EMBL" id="SRKZ01000002">
    <property type="protein sequence ID" value="TGD81926.1"/>
    <property type="molecule type" value="Genomic_DNA"/>
</dbReference>
<evidence type="ECO:0000313" key="2">
    <source>
        <dbReference type="Proteomes" id="UP000298284"/>
    </source>
</evidence>
<organism evidence="1 2">
    <name type="scientific">Hymenobacter wooponensis</name>
    <dbReference type="NCBI Taxonomy" id="1525360"/>
    <lineage>
        <taxon>Bacteria</taxon>
        <taxon>Pseudomonadati</taxon>
        <taxon>Bacteroidota</taxon>
        <taxon>Cytophagia</taxon>
        <taxon>Cytophagales</taxon>
        <taxon>Hymenobacteraceae</taxon>
        <taxon>Hymenobacter</taxon>
    </lineage>
</organism>
<proteinExistence type="predicted"/>
<name>A0A4Z0MRM1_9BACT</name>
<protein>
    <recommendedName>
        <fullName evidence="3">Roadblock/LC7 domain-containing protein</fullName>
    </recommendedName>
</protein>